<feature type="chain" id="PRO_5012969238" evidence="1">
    <location>
        <begin position="25"/>
        <end position="804"/>
    </location>
</feature>
<accession>A0A2A4HWD4</accession>
<keyword evidence="1" id="KW-0732">Signal</keyword>
<dbReference type="AlphaFoldDB" id="A0A2A4HWD4"/>
<keyword evidence="3" id="KW-1185">Reference proteome</keyword>
<reference evidence="2 3" key="1">
    <citation type="submission" date="2017-09" db="EMBL/GenBank/DDBJ databases">
        <title>Sphingomonas ginsenosidimutans KACC 14949, whole genome shotgun sequence.</title>
        <authorList>
            <person name="Feng G."/>
            <person name="Zhu H."/>
        </authorList>
    </citation>
    <scope>NUCLEOTIDE SEQUENCE [LARGE SCALE GENOMIC DNA]</scope>
    <source>
        <strain evidence="2 3">KACC 14949</strain>
    </source>
</reference>
<dbReference type="EMBL" id="NWVD01000009">
    <property type="protein sequence ID" value="PCG07987.1"/>
    <property type="molecule type" value="Genomic_DNA"/>
</dbReference>
<sequence>MRYRLTAALAATSLATAVPLAVRAQQASNSFDLAGPPLTMTVTRGEATLPIGQVPGLRAGDKLVLKADLPADQAARYVLILVFLRGATNPPPKNWFFRADTWVPKKGTITATVPEGAEQAIALLAPETGGDYGAVVQAVRGRPGVFVRAAQDLFQASLDRARFDAFVAGIARAEEASTERLEPVSTALAGSLAIRLDAACLSRPRALQAACLTQNREGMVLQTGGGASLAETIGGTTTQFAYSLAATKEAGAGLYSPYISLARDFARLFGVFRSASYQYAPALAVSHGDRMRLQLNNPPSFQNPKSVLVVPLPAIGAGAPPTLRAGTRDPLCLLRPGQVLPLEDAPLVFATDYARDLSLRLTLADGKTMDMPVTADAARGGLVVTIDTARLGQQAIGEAVLTGRWGFDTFTGPRFLLQNGAPTAWAPKPDNAVVVGRDTPLTLQGGAASCVEQVSLRDRAGAVKAVAWKASGADEITATLPLSRTRAGELTLLVAQYGNAAPVALTLKGQSEASRLEGFTLYTGDKDGRLVGARLDQVAKLEVAGLTFVPGALTRDPGGGDRMVLTTDGATETVALGISDAKVTLADGRTTTVRATITPPRPRVELISRNVDPPAPAPGDAALPLTLPDNVLSQDARLTFSARAVNTRLSAADAIEVATADDSASAKLTVAGGGLQLLGGDVAVATLSPRALLGVGAVGAIKMRLVQGDLAGEWQPLARVVRLPRITAVACPAATGACTLTGEQLFLIAGVAAEADPAKAQAVPLGFVGEKLDVPHPANGALFLKLHDAPGDMVRVTVPTKRGK</sequence>
<feature type="signal peptide" evidence="1">
    <location>
        <begin position="1"/>
        <end position="24"/>
    </location>
</feature>
<organism evidence="2 3">
    <name type="scientific">Sphingomonas ginsenosidimutans</name>
    <dbReference type="NCBI Taxonomy" id="862134"/>
    <lineage>
        <taxon>Bacteria</taxon>
        <taxon>Pseudomonadati</taxon>
        <taxon>Pseudomonadota</taxon>
        <taxon>Alphaproteobacteria</taxon>
        <taxon>Sphingomonadales</taxon>
        <taxon>Sphingomonadaceae</taxon>
        <taxon>Sphingomonas</taxon>
    </lineage>
</organism>
<comment type="caution">
    <text evidence="2">The sequence shown here is derived from an EMBL/GenBank/DDBJ whole genome shotgun (WGS) entry which is preliminary data.</text>
</comment>
<gene>
    <name evidence="2" type="ORF">COA17_15845</name>
</gene>
<evidence type="ECO:0000313" key="3">
    <source>
        <dbReference type="Proteomes" id="UP000218784"/>
    </source>
</evidence>
<dbReference type="Proteomes" id="UP000218784">
    <property type="component" value="Unassembled WGS sequence"/>
</dbReference>
<evidence type="ECO:0000256" key="1">
    <source>
        <dbReference type="SAM" id="SignalP"/>
    </source>
</evidence>
<name>A0A2A4HWD4_9SPHN</name>
<proteinExistence type="predicted"/>
<evidence type="ECO:0000313" key="2">
    <source>
        <dbReference type="EMBL" id="PCG07987.1"/>
    </source>
</evidence>
<protein>
    <submittedName>
        <fullName evidence="2">Uncharacterized protein</fullName>
    </submittedName>
</protein>